<keyword evidence="2" id="KW-1185">Reference proteome</keyword>
<name>A0ABS2CDI9_9NEIS</name>
<protein>
    <recommendedName>
        <fullName evidence="3">Uracil-DNA glycosylase-like domain-containing protein</fullName>
    </recommendedName>
</protein>
<dbReference type="Proteomes" id="UP001195660">
    <property type="component" value="Unassembled WGS sequence"/>
</dbReference>
<accession>A0ABS2CDI9</accession>
<evidence type="ECO:0008006" key="3">
    <source>
        <dbReference type="Google" id="ProtNLM"/>
    </source>
</evidence>
<reference evidence="1 2" key="1">
    <citation type="submission" date="2019-11" db="EMBL/GenBank/DDBJ databases">
        <title>Novel Deefgea species.</title>
        <authorList>
            <person name="Han J.-H."/>
        </authorList>
    </citation>
    <scope>NUCLEOTIDE SEQUENCE [LARGE SCALE GENOMIC DNA]</scope>
    <source>
        <strain evidence="1 2">LMG 24817</strain>
    </source>
</reference>
<dbReference type="EMBL" id="WOFE01000005">
    <property type="protein sequence ID" value="MBM5572092.1"/>
    <property type="molecule type" value="Genomic_DNA"/>
</dbReference>
<comment type="caution">
    <text evidence="1">The sequence shown here is derived from an EMBL/GenBank/DDBJ whole genome shotgun (WGS) entry which is preliminary data.</text>
</comment>
<sequence>MDIHSKLFDLYTSQLEEFKKINNQCSGILQGPFLCSPGKKYLESAKKIIFVGQETNGWPSNFDVEYQMKAYSEFDLGANYFSSPFWNVIRKIEKAISNDHYCSAWLNLNKFDENNKSPSAANLAILEKLDYILLKEIEFLSPDIVILFTGPKYDNRVTNLFNQVPQEIEGFNTRHLAEVRLVNRQFKIYRTYHPNYLRRSGLESKIIQAISLKANL</sequence>
<dbReference type="RefSeq" id="WP_203571426.1">
    <property type="nucleotide sequence ID" value="NZ_WOFE01000005.1"/>
</dbReference>
<evidence type="ECO:0000313" key="2">
    <source>
        <dbReference type="Proteomes" id="UP001195660"/>
    </source>
</evidence>
<proteinExistence type="predicted"/>
<evidence type="ECO:0000313" key="1">
    <source>
        <dbReference type="EMBL" id="MBM5572092.1"/>
    </source>
</evidence>
<gene>
    <name evidence="1" type="ORF">GM173_10950</name>
</gene>
<organism evidence="1 2">
    <name type="scientific">Deefgea chitinilytica</name>
    <dbReference type="NCBI Taxonomy" id="570276"/>
    <lineage>
        <taxon>Bacteria</taxon>
        <taxon>Pseudomonadati</taxon>
        <taxon>Pseudomonadota</taxon>
        <taxon>Betaproteobacteria</taxon>
        <taxon>Neisseriales</taxon>
        <taxon>Chitinibacteraceae</taxon>
        <taxon>Deefgea</taxon>
    </lineage>
</organism>